<evidence type="ECO:0000313" key="4">
    <source>
        <dbReference type="Proteomes" id="UP000559256"/>
    </source>
</evidence>
<dbReference type="OrthoDB" id="2366471at2759"/>
<comment type="caution">
    <text evidence="3">The sequence shown here is derived from an EMBL/GenBank/DDBJ whole genome shotgun (WGS) entry which is preliminary data.</text>
</comment>
<evidence type="ECO:0000256" key="2">
    <source>
        <dbReference type="SAM" id="Phobius"/>
    </source>
</evidence>
<evidence type="ECO:0000313" key="3">
    <source>
        <dbReference type="EMBL" id="KAF5336689.1"/>
    </source>
</evidence>
<sequence length="477" mass="52620">MPPILQNVLSAENPSFHLDASGLAGFFGGQEAVSAMNTVQLYTGRRWLGWYNSPGGYEVAKHYGQLAKSPFWRGFCPGARIDPAELFGLNAHRNPEFLGVHTGVIMKDTGHLGHLFFRNMKGMKVKVERVGDRETTPQVVTVVKLKDITLEYPKKSSTITPPDSKRSSSLSSVTAVPNEPKYKPVPLTASIRDLHVLFGSLIPILSSLVCTILCALHGDWFAFSLILLGMLANGIACCIFGSGRVKINFVSPPDKSPPGDGLMMLDGSAIIVLGAEKEIYQFTRAHISVEFPDWIKWRDYSIVGCCSVFSMLQLLAQILLIPQATLFGQILFLGTLAVSWGYNFMLSAIDKDDLLSRALEKKVWDVDEESVKRYQFPNRTVMAVASLYLLRASNTPLGSGTTNSNSGISHILKRLIPNKTPVWLKFKGAVLDVYPETSIPDGKIPIEGLDIETVPEDQKVIVNNMYEDWRCALQVGK</sequence>
<keyword evidence="4" id="KW-1185">Reference proteome</keyword>
<dbReference type="EMBL" id="JAACJM010000225">
    <property type="protein sequence ID" value="KAF5336689.1"/>
    <property type="molecule type" value="Genomic_DNA"/>
</dbReference>
<evidence type="ECO:0000256" key="1">
    <source>
        <dbReference type="SAM" id="MobiDB-lite"/>
    </source>
</evidence>
<dbReference type="AlphaFoldDB" id="A0A8H5FH86"/>
<reference evidence="3 4" key="1">
    <citation type="journal article" date="2020" name="ISME J.">
        <title>Uncovering the hidden diversity of litter-decomposition mechanisms in mushroom-forming fungi.</title>
        <authorList>
            <person name="Floudas D."/>
            <person name="Bentzer J."/>
            <person name="Ahren D."/>
            <person name="Johansson T."/>
            <person name="Persson P."/>
            <person name="Tunlid A."/>
        </authorList>
    </citation>
    <scope>NUCLEOTIDE SEQUENCE [LARGE SCALE GENOMIC DNA]</scope>
    <source>
        <strain evidence="3 4">CBS 291.85</strain>
    </source>
</reference>
<protein>
    <submittedName>
        <fullName evidence="3">Uncharacterized protein</fullName>
    </submittedName>
</protein>
<organism evidence="3 4">
    <name type="scientific">Tetrapyrgos nigripes</name>
    <dbReference type="NCBI Taxonomy" id="182062"/>
    <lineage>
        <taxon>Eukaryota</taxon>
        <taxon>Fungi</taxon>
        <taxon>Dikarya</taxon>
        <taxon>Basidiomycota</taxon>
        <taxon>Agaricomycotina</taxon>
        <taxon>Agaricomycetes</taxon>
        <taxon>Agaricomycetidae</taxon>
        <taxon>Agaricales</taxon>
        <taxon>Marasmiineae</taxon>
        <taxon>Marasmiaceae</taxon>
        <taxon>Tetrapyrgos</taxon>
    </lineage>
</organism>
<proteinExistence type="predicted"/>
<feature type="transmembrane region" description="Helical" evidence="2">
    <location>
        <begin position="223"/>
        <end position="242"/>
    </location>
</feature>
<accession>A0A8H5FH86</accession>
<dbReference type="Proteomes" id="UP000559256">
    <property type="component" value="Unassembled WGS sequence"/>
</dbReference>
<keyword evidence="2" id="KW-0472">Membrane</keyword>
<keyword evidence="2" id="KW-0812">Transmembrane</keyword>
<feature type="region of interest" description="Disordered" evidence="1">
    <location>
        <begin position="155"/>
        <end position="176"/>
    </location>
</feature>
<feature type="transmembrane region" description="Helical" evidence="2">
    <location>
        <begin position="326"/>
        <end position="349"/>
    </location>
</feature>
<keyword evidence="2" id="KW-1133">Transmembrane helix</keyword>
<feature type="transmembrane region" description="Helical" evidence="2">
    <location>
        <begin position="194"/>
        <end position="216"/>
    </location>
</feature>
<name>A0A8H5FH86_9AGAR</name>
<gene>
    <name evidence="3" type="ORF">D9758_015673</name>
</gene>